<dbReference type="Proteomes" id="UP001225498">
    <property type="component" value="Unassembled WGS sequence"/>
</dbReference>
<proteinExistence type="predicted"/>
<evidence type="ECO:0000313" key="3">
    <source>
        <dbReference type="Proteomes" id="UP001225498"/>
    </source>
</evidence>
<feature type="region of interest" description="Disordered" evidence="1">
    <location>
        <begin position="1"/>
        <end position="21"/>
    </location>
</feature>
<dbReference type="EMBL" id="ABLTIR010000006">
    <property type="protein sequence ID" value="EKZ1925539.1"/>
    <property type="molecule type" value="Genomic_DNA"/>
</dbReference>
<dbReference type="AlphaFoldDB" id="A0AAI9CHN0"/>
<reference evidence="2" key="1">
    <citation type="submission" date="2023-08" db="EMBL/GenBank/DDBJ databases">
        <authorList>
            <consortium name="Clinical and Environmental Microbiology Branch: Whole genome sequencing antimicrobial resistance pathogens in the healthcare setting"/>
        </authorList>
    </citation>
    <scope>NUCLEOTIDE SEQUENCE</scope>
    <source>
        <strain evidence="2">2023CJ-00293</strain>
    </source>
</reference>
<gene>
    <name evidence="2" type="ORF">REH87_000507</name>
</gene>
<protein>
    <submittedName>
        <fullName evidence="2">Uncharacterized protein</fullName>
    </submittedName>
</protein>
<evidence type="ECO:0000313" key="2">
    <source>
        <dbReference type="EMBL" id="EKZ1925539.1"/>
    </source>
</evidence>
<comment type="caution">
    <text evidence="2">The sequence shown here is derived from an EMBL/GenBank/DDBJ whole genome shotgun (WGS) entry which is preliminary data.</text>
</comment>
<organism evidence="2 3">
    <name type="scientific">Stenotrophomonas maltophilia</name>
    <name type="common">Pseudomonas maltophilia</name>
    <name type="synonym">Xanthomonas maltophilia</name>
    <dbReference type="NCBI Taxonomy" id="40324"/>
    <lineage>
        <taxon>Bacteria</taxon>
        <taxon>Pseudomonadati</taxon>
        <taxon>Pseudomonadota</taxon>
        <taxon>Gammaproteobacteria</taxon>
        <taxon>Lysobacterales</taxon>
        <taxon>Lysobacteraceae</taxon>
        <taxon>Stenotrophomonas</taxon>
        <taxon>Stenotrophomonas maltophilia group</taxon>
    </lineage>
</organism>
<dbReference type="RefSeq" id="WP_005409371.1">
    <property type="nucleotide sequence ID" value="NZ_CP033586.1"/>
</dbReference>
<evidence type="ECO:0000256" key="1">
    <source>
        <dbReference type="SAM" id="MobiDB-lite"/>
    </source>
</evidence>
<name>A0AAI9CHN0_STEMA</name>
<accession>A0AAI9CHN0</accession>
<sequence length="103" mass="11650">MIAQDTTHVPDPDEDEYDRRRLPGAYSQTLHHIRELRKERDALLLRSHAGDRYRSAQHSRFIRNSENYAARLLVRMQQLGMGGSGAASIAPLPALPAQLDLFA</sequence>